<dbReference type="Gene3D" id="2.40.100.10">
    <property type="entry name" value="Cyclophilin-like"/>
    <property type="match status" value="1"/>
</dbReference>
<dbReference type="STRING" id="1792290.MSP8886_00363"/>
<dbReference type="InterPro" id="IPR052708">
    <property type="entry name" value="PxpC"/>
</dbReference>
<dbReference type="RefSeq" id="WP_067012101.1">
    <property type="nucleotide sequence ID" value="NZ_FLOB01000001.1"/>
</dbReference>
<feature type="domain" description="Carboxyltransferase" evidence="4">
    <location>
        <begin position="24"/>
        <end position="316"/>
    </location>
</feature>
<dbReference type="Pfam" id="PF02626">
    <property type="entry name" value="CT_A_B"/>
    <property type="match status" value="1"/>
</dbReference>
<dbReference type="GO" id="GO:0005524">
    <property type="term" value="F:ATP binding"/>
    <property type="evidence" value="ECO:0007669"/>
    <property type="project" value="UniProtKB-KW"/>
</dbReference>
<protein>
    <submittedName>
        <fullName evidence="5">KipI antagonist</fullName>
    </submittedName>
</protein>
<evidence type="ECO:0000256" key="3">
    <source>
        <dbReference type="ARBA" id="ARBA00022840"/>
    </source>
</evidence>
<evidence type="ECO:0000313" key="6">
    <source>
        <dbReference type="Proteomes" id="UP000092544"/>
    </source>
</evidence>
<evidence type="ECO:0000313" key="5">
    <source>
        <dbReference type="EMBL" id="SBS25711.1"/>
    </source>
</evidence>
<dbReference type="PANTHER" id="PTHR43309:SF3">
    <property type="entry name" value="5-OXOPROLINASE SUBUNIT C"/>
    <property type="match status" value="1"/>
</dbReference>
<accession>A0A1A8T208</accession>
<dbReference type="NCBIfam" id="TIGR00724">
    <property type="entry name" value="urea_amlyse_rel"/>
    <property type="match status" value="1"/>
</dbReference>
<gene>
    <name evidence="5" type="primary">kipA_2</name>
    <name evidence="5" type="ORF">MSP8886_00363</name>
</gene>
<keyword evidence="1" id="KW-0547">Nucleotide-binding</keyword>
<dbReference type="Proteomes" id="UP000092544">
    <property type="component" value="Unassembled WGS sequence"/>
</dbReference>
<keyword evidence="2" id="KW-0378">Hydrolase</keyword>
<dbReference type="AlphaFoldDB" id="A0A1A8T208"/>
<evidence type="ECO:0000259" key="4">
    <source>
        <dbReference type="SMART" id="SM00797"/>
    </source>
</evidence>
<keyword evidence="6" id="KW-1185">Reference proteome</keyword>
<dbReference type="PANTHER" id="PTHR43309">
    <property type="entry name" value="5-OXOPROLINASE SUBUNIT C"/>
    <property type="match status" value="1"/>
</dbReference>
<dbReference type="SMART" id="SM00797">
    <property type="entry name" value="AHS2"/>
    <property type="match status" value="1"/>
</dbReference>
<dbReference type="InterPro" id="IPR029000">
    <property type="entry name" value="Cyclophilin-like_dom_sf"/>
</dbReference>
<proteinExistence type="predicted"/>
<dbReference type="EMBL" id="FLOB01000001">
    <property type="protein sequence ID" value="SBS25711.1"/>
    <property type="molecule type" value="Genomic_DNA"/>
</dbReference>
<evidence type="ECO:0000256" key="1">
    <source>
        <dbReference type="ARBA" id="ARBA00022741"/>
    </source>
</evidence>
<reference evidence="5 6" key="1">
    <citation type="submission" date="2016-06" db="EMBL/GenBank/DDBJ databases">
        <authorList>
            <person name="Kjaerup R.B."/>
            <person name="Dalgaard T.S."/>
            <person name="Juul-Madsen H.R."/>
        </authorList>
    </citation>
    <scope>NUCLEOTIDE SEQUENCE [LARGE SCALE GENOMIC DNA]</scope>
    <source>
        <strain evidence="5 6">CECT 8886</strain>
    </source>
</reference>
<dbReference type="OrthoDB" id="9768696at2"/>
<dbReference type="SUPFAM" id="SSF50891">
    <property type="entry name" value="Cyclophilin-like"/>
    <property type="match status" value="1"/>
</dbReference>
<sequence>MSINVIKPGLATAIQDKGREGYYHLGIPPSGAMDKYSMTLANLLVNNNEGDAVLECALLGPELLFQQDAIVAVCGARMSPKVDGAVMPLDTSLLIKAGQTLSFAYPTAGARAYLAVAGGIDVPMTLGSRATYTLGALGGYQGRRLEAGDELPIGKPKKAAKEGQHLPTECIPPIEKEMPLRMITGMYIHRLTDDAVERFFEDTWTVGSEADRIGYRFKGGRAMEFKPRQQPFGAGSDPSNIVDACYPIGSIQIPAGKEPIVLHRDAVSGGGYATIGTVISADMDLIGQMQPNYKTRFVPVNMAEALEARQLKQQQLDKVRHYLKI</sequence>
<keyword evidence="3" id="KW-0067">ATP-binding</keyword>
<evidence type="ECO:0000256" key="2">
    <source>
        <dbReference type="ARBA" id="ARBA00022801"/>
    </source>
</evidence>
<dbReference type="InterPro" id="IPR003778">
    <property type="entry name" value="CT_A_B"/>
</dbReference>
<dbReference type="GO" id="GO:0016787">
    <property type="term" value="F:hydrolase activity"/>
    <property type="evidence" value="ECO:0007669"/>
    <property type="project" value="UniProtKB-KW"/>
</dbReference>
<organism evidence="5 6">
    <name type="scientific">Marinomonas spartinae</name>
    <dbReference type="NCBI Taxonomy" id="1792290"/>
    <lineage>
        <taxon>Bacteria</taxon>
        <taxon>Pseudomonadati</taxon>
        <taxon>Pseudomonadota</taxon>
        <taxon>Gammaproteobacteria</taxon>
        <taxon>Oceanospirillales</taxon>
        <taxon>Oceanospirillaceae</taxon>
        <taxon>Marinomonas</taxon>
    </lineage>
</organism>
<name>A0A1A8T208_9GAMM</name>